<accession>A0A4R8DUX7</accession>
<keyword evidence="2" id="KW-1185">Reference proteome</keyword>
<evidence type="ECO:0000313" key="2">
    <source>
        <dbReference type="Proteomes" id="UP000294498"/>
    </source>
</evidence>
<sequence length="101" mass="9757">MKTLYIDSFEMLSSEELIAVHGGGGLLSSLNPLISGLTTDLEVDLAAVSKTVTDLTTNLDAATGGLGLGSLGLGSLGTGNLLGGGLLGGSGNGLLGGGLNL</sequence>
<evidence type="ECO:0000313" key="1">
    <source>
        <dbReference type="EMBL" id="TDX01217.1"/>
    </source>
</evidence>
<name>A0A4R8DUX7_9BACT</name>
<proteinExistence type="predicted"/>
<dbReference type="Proteomes" id="UP000294498">
    <property type="component" value="Unassembled WGS sequence"/>
</dbReference>
<gene>
    <name evidence="1" type="ORF">EDB95_2249</name>
</gene>
<dbReference type="AlphaFoldDB" id="A0A4R8DUX7"/>
<dbReference type="RefSeq" id="WP_133993571.1">
    <property type="nucleotide sequence ID" value="NZ_SODV01000001.1"/>
</dbReference>
<protein>
    <submittedName>
        <fullName evidence="1">Uncharacterized protein</fullName>
    </submittedName>
</protein>
<dbReference type="EMBL" id="SODV01000001">
    <property type="protein sequence ID" value="TDX01217.1"/>
    <property type="molecule type" value="Genomic_DNA"/>
</dbReference>
<comment type="caution">
    <text evidence="1">The sequence shown here is derived from an EMBL/GenBank/DDBJ whole genome shotgun (WGS) entry which is preliminary data.</text>
</comment>
<reference evidence="1 2" key="1">
    <citation type="submission" date="2019-03" db="EMBL/GenBank/DDBJ databases">
        <title>Genomic Encyclopedia of Type Strains, Phase IV (KMG-IV): sequencing the most valuable type-strain genomes for metagenomic binning, comparative biology and taxonomic classification.</title>
        <authorList>
            <person name="Goeker M."/>
        </authorList>
    </citation>
    <scope>NUCLEOTIDE SEQUENCE [LARGE SCALE GENOMIC DNA]</scope>
    <source>
        <strain evidence="1 2">DSM 100059</strain>
    </source>
</reference>
<organism evidence="1 2">
    <name type="scientific">Dinghuibacter silviterrae</name>
    <dbReference type="NCBI Taxonomy" id="1539049"/>
    <lineage>
        <taxon>Bacteria</taxon>
        <taxon>Pseudomonadati</taxon>
        <taxon>Bacteroidota</taxon>
        <taxon>Chitinophagia</taxon>
        <taxon>Chitinophagales</taxon>
        <taxon>Chitinophagaceae</taxon>
        <taxon>Dinghuibacter</taxon>
    </lineage>
</organism>